<dbReference type="RefSeq" id="WP_191284966.1">
    <property type="nucleotide sequence ID" value="NZ_BNCH01000001.1"/>
</dbReference>
<accession>A0ABQ3IMZ9</accession>
<dbReference type="Proteomes" id="UP000609802">
    <property type="component" value="Unassembled WGS sequence"/>
</dbReference>
<evidence type="ECO:0000259" key="1">
    <source>
        <dbReference type="Pfam" id="PF12728"/>
    </source>
</evidence>
<name>A0ABQ3IMZ9_9RHOB</name>
<protein>
    <recommendedName>
        <fullName evidence="1">Helix-turn-helix domain-containing protein</fullName>
    </recommendedName>
</protein>
<dbReference type="Pfam" id="PF12728">
    <property type="entry name" value="HTH_17"/>
    <property type="match status" value="1"/>
</dbReference>
<feature type="domain" description="Helix-turn-helix" evidence="1">
    <location>
        <begin position="18"/>
        <end position="57"/>
    </location>
</feature>
<sequence length="59" mass="6588">MKEQPRPLYCRVNKAPVVFGMSTSTVYRLAQRGVLKIYKRGSSSYLKCAEVAAYIEGTA</sequence>
<dbReference type="EMBL" id="BNCH01000001">
    <property type="protein sequence ID" value="GHE88535.1"/>
    <property type="molecule type" value="Genomic_DNA"/>
</dbReference>
<dbReference type="InterPro" id="IPR041657">
    <property type="entry name" value="HTH_17"/>
</dbReference>
<evidence type="ECO:0000313" key="2">
    <source>
        <dbReference type="EMBL" id="GHE88535.1"/>
    </source>
</evidence>
<proteinExistence type="predicted"/>
<keyword evidence="3" id="KW-1185">Reference proteome</keyword>
<reference evidence="3" key="1">
    <citation type="journal article" date="2019" name="Int. J. Syst. Evol. Microbiol.">
        <title>The Global Catalogue of Microorganisms (GCM) 10K type strain sequencing project: providing services to taxonomists for standard genome sequencing and annotation.</title>
        <authorList>
            <consortium name="The Broad Institute Genomics Platform"/>
            <consortium name="The Broad Institute Genome Sequencing Center for Infectious Disease"/>
            <person name="Wu L."/>
            <person name="Ma J."/>
        </authorList>
    </citation>
    <scope>NUCLEOTIDE SEQUENCE [LARGE SCALE GENOMIC DNA]</scope>
    <source>
        <strain evidence="3">KCTC 42443</strain>
    </source>
</reference>
<evidence type="ECO:0000313" key="3">
    <source>
        <dbReference type="Proteomes" id="UP000609802"/>
    </source>
</evidence>
<organism evidence="2 3">
    <name type="scientific">Aliiroseovarius zhejiangensis</name>
    <dbReference type="NCBI Taxonomy" id="1632025"/>
    <lineage>
        <taxon>Bacteria</taxon>
        <taxon>Pseudomonadati</taxon>
        <taxon>Pseudomonadota</taxon>
        <taxon>Alphaproteobacteria</taxon>
        <taxon>Rhodobacterales</taxon>
        <taxon>Paracoccaceae</taxon>
        <taxon>Aliiroseovarius</taxon>
    </lineage>
</organism>
<gene>
    <name evidence="2" type="ORF">GCM10016455_05830</name>
</gene>
<comment type="caution">
    <text evidence="2">The sequence shown here is derived from an EMBL/GenBank/DDBJ whole genome shotgun (WGS) entry which is preliminary data.</text>
</comment>